<proteinExistence type="predicted"/>
<dbReference type="SUPFAM" id="SSF56112">
    <property type="entry name" value="Protein kinase-like (PK-like)"/>
    <property type="match status" value="1"/>
</dbReference>
<dbReference type="OrthoDB" id="3182677at2759"/>
<organism evidence="3 4">
    <name type="scientific">Coniophora puteana (strain RWD-64-598)</name>
    <name type="common">Brown rot fungus</name>
    <dbReference type="NCBI Taxonomy" id="741705"/>
    <lineage>
        <taxon>Eukaryota</taxon>
        <taxon>Fungi</taxon>
        <taxon>Dikarya</taxon>
        <taxon>Basidiomycota</taxon>
        <taxon>Agaricomycotina</taxon>
        <taxon>Agaricomycetes</taxon>
        <taxon>Agaricomycetidae</taxon>
        <taxon>Boletales</taxon>
        <taxon>Coniophorineae</taxon>
        <taxon>Coniophoraceae</taxon>
        <taxon>Coniophora</taxon>
    </lineage>
</organism>
<protein>
    <recommendedName>
        <fullName evidence="2">Fungal-type protein kinase domain-containing protein</fullName>
    </recommendedName>
</protein>
<feature type="region of interest" description="Disordered" evidence="1">
    <location>
        <begin position="403"/>
        <end position="465"/>
    </location>
</feature>
<dbReference type="AlphaFoldDB" id="A0A5M3MA99"/>
<reference evidence="4" key="1">
    <citation type="journal article" date="2012" name="Science">
        <title>The Paleozoic origin of enzymatic lignin decomposition reconstructed from 31 fungal genomes.</title>
        <authorList>
            <person name="Floudas D."/>
            <person name="Binder M."/>
            <person name="Riley R."/>
            <person name="Barry K."/>
            <person name="Blanchette R.A."/>
            <person name="Henrissat B."/>
            <person name="Martinez A.T."/>
            <person name="Otillar R."/>
            <person name="Spatafora J.W."/>
            <person name="Yadav J.S."/>
            <person name="Aerts A."/>
            <person name="Benoit I."/>
            <person name="Boyd A."/>
            <person name="Carlson A."/>
            <person name="Copeland A."/>
            <person name="Coutinho P.M."/>
            <person name="de Vries R.P."/>
            <person name="Ferreira P."/>
            <person name="Findley K."/>
            <person name="Foster B."/>
            <person name="Gaskell J."/>
            <person name="Glotzer D."/>
            <person name="Gorecki P."/>
            <person name="Heitman J."/>
            <person name="Hesse C."/>
            <person name="Hori C."/>
            <person name="Igarashi K."/>
            <person name="Jurgens J.A."/>
            <person name="Kallen N."/>
            <person name="Kersten P."/>
            <person name="Kohler A."/>
            <person name="Kuees U."/>
            <person name="Kumar T.K.A."/>
            <person name="Kuo A."/>
            <person name="LaButti K."/>
            <person name="Larrondo L.F."/>
            <person name="Lindquist E."/>
            <person name="Ling A."/>
            <person name="Lombard V."/>
            <person name="Lucas S."/>
            <person name="Lundell T."/>
            <person name="Martin R."/>
            <person name="McLaughlin D.J."/>
            <person name="Morgenstern I."/>
            <person name="Morin E."/>
            <person name="Murat C."/>
            <person name="Nagy L.G."/>
            <person name="Nolan M."/>
            <person name="Ohm R.A."/>
            <person name="Patyshakuliyeva A."/>
            <person name="Rokas A."/>
            <person name="Ruiz-Duenas F.J."/>
            <person name="Sabat G."/>
            <person name="Salamov A."/>
            <person name="Samejima M."/>
            <person name="Schmutz J."/>
            <person name="Slot J.C."/>
            <person name="St John F."/>
            <person name="Stenlid J."/>
            <person name="Sun H."/>
            <person name="Sun S."/>
            <person name="Syed K."/>
            <person name="Tsang A."/>
            <person name="Wiebenga A."/>
            <person name="Young D."/>
            <person name="Pisabarro A."/>
            <person name="Eastwood D.C."/>
            <person name="Martin F."/>
            <person name="Cullen D."/>
            <person name="Grigoriev I.V."/>
            <person name="Hibbett D.S."/>
        </authorList>
    </citation>
    <scope>NUCLEOTIDE SEQUENCE [LARGE SCALE GENOMIC DNA]</scope>
    <source>
        <strain evidence="4">RWD-64-598 SS2</strain>
    </source>
</reference>
<sequence>MADAPRPTSAPAPVPAPSSRTPAKKLHRQSFYGDPYHGPNSAPPNGLKRAPKPNSNRLQQVTQKAVDKNGLEKMMRSELRGATWEMKPIHLARALSRKSRKDSAPLLSKNLPDSINHYDVHLHVDDDKLEKAVETLQTLQTGVHFPLPSASETLHYLSFAKWLRCCLEVALKLTDEIDNRFYSMLSFIPYNKELSDGIGDVSKISPDLAGYIREKAEEVPPEKFSWIPSDEAQDGKKLRELLIPVEVKSKSWPRIVLQAATYSRGLFYAVPLRQYSLVLGYHHVHKELRFLVYHSGGLTASTALKIDDRNDRKEILRLFCAILTWQTRGDAGLPEWCDHSACCLPREAGGHVAKLRIKEVLQRTLAVRGRCPEIWRLWFDAGDGDSESDASAATIPVTMTQGISASKKRHLDEAVASENKRTKLDGGLPCTDDGSRTNDAPFTQPSDTSNTNASGGGTGDNHGNMIAHLTATPLRQSEIRSIRQRVDYLSKDKDIFANKKLDLVSKCSWVSSRYFDAEKDLFGACGDEFGVAKHYYSSIVHHQEDLPATNHLFLEFATRWELFNLTSDEKKTSKERRVLLQHVSNFAGVSLVTAESPEELFTAIAHAMLGYWNMLRKGFQHRDISIGNVLLSKAAQRKESVLQKVLDLLSPQRRGEIGERAETLKKIKELLEALEIDDKCKGFVIDGDLSINLSGYNFKEDGTASRSGTAEFMSTGLIRAAEKGNSYLHSPIDDSWSFFFVAVWAAVWHRFEGPIPPDLASLRTNIAGGPNDRDAVVSDPITALYKMKVEAYGSFLPSCQQFLIEWRTRLRHLDANWREYLDANGHDHDALKKQFLVHYERGLVDYLELLQKYFPPRKVQP</sequence>
<dbReference type="InterPro" id="IPR011009">
    <property type="entry name" value="Kinase-like_dom_sf"/>
</dbReference>
<gene>
    <name evidence="3" type="ORF">CONPUDRAFT_169241</name>
</gene>
<dbReference type="GeneID" id="19206180"/>
<feature type="region of interest" description="Disordered" evidence="1">
    <location>
        <begin position="1"/>
        <end position="60"/>
    </location>
</feature>
<dbReference type="PANTHER" id="PTHR38248">
    <property type="entry name" value="FUNK1 6"/>
    <property type="match status" value="1"/>
</dbReference>
<feature type="domain" description="Fungal-type protein kinase" evidence="2">
    <location>
        <begin position="500"/>
        <end position="745"/>
    </location>
</feature>
<dbReference type="RefSeq" id="XP_007774034.1">
    <property type="nucleotide sequence ID" value="XM_007775844.1"/>
</dbReference>
<keyword evidence="4" id="KW-1185">Reference proteome</keyword>
<evidence type="ECO:0000256" key="1">
    <source>
        <dbReference type="SAM" id="MobiDB-lite"/>
    </source>
</evidence>
<evidence type="ECO:0000313" key="3">
    <source>
        <dbReference type="EMBL" id="EIW76053.1"/>
    </source>
</evidence>
<evidence type="ECO:0000259" key="2">
    <source>
        <dbReference type="Pfam" id="PF17667"/>
    </source>
</evidence>
<dbReference type="Proteomes" id="UP000053558">
    <property type="component" value="Unassembled WGS sequence"/>
</dbReference>
<dbReference type="InterPro" id="IPR040976">
    <property type="entry name" value="Pkinase_fungal"/>
</dbReference>
<feature type="compositionally biased region" description="Basic and acidic residues" evidence="1">
    <location>
        <begin position="410"/>
        <end position="424"/>
    </location>
</feature>
<dbReference type="EMBL" id="JH711587">
    <property type="protein sequence ID" value="EIW76053.1"/>
    <property type="molecule type" value="Genomic_DNA"/>
</dbReference>
<dbReference type="KEGG" id="cput:CONPUDRAFT_169241"/>
<name>A0A5M3MA99_CONPW</name>
<evidence type="ECO:0000313" key="4">
    <source>
        <dbReference type="Proteomes" id="UP000053558"/>
    </source>
</evidence>
<comment type="caution">
    <text evidence="3">The sequence shown here is derived from an EMBL/GenBank/DDBJ whole genome shotgun (WGS) entry which is preliminary data.</text>
</comment>
<dbReference type="PANTHER" id="PTHR38248:SF2">
    <property type="entry name" value="FUNK1 11"/>
    <property type="match status" value="1"/>
</dbReference>
<dbReference type="Pfam" id="PF17667">
    <property type="entry name" value="Pkinase_fungal"/>
    <property type="match status" value="1"/>
</dbReference>
<accession>A0A5M3MA99</accession>